<dbReference type="AlphaFoldDB" id="A0A3S3RSJ8"/>
<reference evidence="2 5" key="1">
    <citation type="journal article" date="2018" name="Gigascience">
        <title>Genomes of trombidid mites reveal novel predicted allergens and laterally-transferred genes associated with secondary metabolism.</title>
        <authorList>
            <person name="Dong X."/>
            <person name="Chaisiri K."/>
            <person name="Xia D."/>
            <person name="Armstrong S.D."/>
            <person name="Fang Y."/>
            <person name="Donnelly M.J."/>
            <person name="Kadowaki T."/>
            <person name="McGarry J.W."/>
            <person name="Darby A.C."/>
            <person name="Makepeace B.L."/>
        </authorList>
    </citation>
    <scope>NUCLEOTIDE SEQUENCE [LARGE SCALE GENOMIC DNA]</scope>
    <source>
        <strain evidence="2">UoL-WK</strain>
    </source>
</reference>
<evidence type="ECO:0000313" key="5">
    <source>
        <dbReference type="Proteomes" id="UP000285301"/>
    </source>
</evidence>
<proteinExistence type="predicted"/>
<feature type="transmembrane region" description="Helical" evidence="1">
    <location>
        <begin position="44"/>
        <end position="63"/>
    </location>
</feature>
<dbReference type="EMBL" id="NCKU01004844">
    <property type="protein sequence ID" value="RWS05364.1"/>
    <property type="molecule type" value="Genomic_DNA"/>
</dbReference>
<keyword evidence="1" id="KW-0472">Membrane</keyword>
<evidence type="ECO:0000313" key="4">
    <source>
        <dbReference type="EMBL" id="RWS06861.1"/>
    </source>
</evidence>
<dbReference type="EMBL" id="NCKU01003835">
    <property type="protein sequence ID" value="RWS06861.1"/>
    <property type="molecule type" value="Genomic_DNA"/>
</dbReference>
<comment type="caution">
    <text evidence="2">The sequence shown here is derived from an EMBL/GenBank/DDBJ whole genome shotgun (WGS) entry which is preliminary data.</text>
</comment>
<feature type="transmembrane region" description="Helical" evidence="1">
    <location>
        <begin position="12"/>
        <end position="32"/>
    </location>
</feature>
<gene>
    <name evidence="2" type="ORF">B4U79_02858</name>
    <name evidence="4" type="ORF">B4U79_07676</name>
    <name evidence="3" type="ORF">B4U79_10298</name>
</gene>
<keyword evidence="5" id="KW-1185">Reference proteome</keyword>
<evidence type="ECO:0000313" key="3">
    <source>
        <dbReference type="EMBL" id="RWS05364.1"/>
    </source>
</evidence>
<evidence type="ECO:0000313" key="2">
    <source>
        <dbReference type="EMBL" id="RWS05362.1"/>
    </source>
</evidence>
<keyword evidence="1" id="KW-1133">Transmembrane helix</keyword>
<keyword evidence="2" id="KW-0675">Receptor</keyword>
<keyword evidence="1" id="KW-0812">Transmembrane</keyword>
<evidence type="ECO:0000256" key="1">
    <source>
        <dbReference type="SAM" id="Phobius"/>
    </source>
</evidence>
<name>A0A3S3RSJ8_9ACAR</name>
<dbReference type="EMBL" id="NCKU01004846">
    <property type="protein sequence ID" value="RWS05362.1"/>
    <property type="molecule type" value="Genomic_DNA"/>
</dbReference>
<organism evidence="2 5">
    <name type="scientific">Dinothrombium tinctorium</name>
    <dbReference type="NCBI Taxonomy" id="1965070"/>
    <lineage>
        <taxon>Eukaryota</taxon>
        <taxon>Metazoa</taxon>
        <taxon>Ecdysozoa</taxon>
        <taxon>Arthropoda</taxon>
        <taxon>Chelicerata</taxon>
        <taxon>Arachnida</taxon>
        <taxon>Acari</taxon>
        <taxon>Acariformes</taxon>
        <taxon>Trombidiformes</taxon>
        <taxon>Prostigmata</taxon>
        <taxon>Anystina</taxon>
        <taxon>Parasitengona</taxon>
        <taxon>Trombidioidea</taxon>
        <taxon>Trombidiidae</taxon>
        <taxon>Dinothrombium</taxon>
    </lineage>
</organism>
<accession>A0A3S3RSJ8</accession>
<dbReference type="Proteomes" id="UP000285301">
    <property type="component" value="Unassembled WGS sequence"/>
</dbReference>
<reference evidence="2" key="2">
    <citation type="submission" date="2018-11" db="EMBL/GenBank/DDBJ databases">
        <title>Trombidioid mite genomics.</title>
        <authorList>
            <person name="Dong X."/>
        </authorList>
    </citation>
    <scope>NUCLEOTIDE SEQUENCE</scope>
    <source>
        <strain evidence="2">UoL-WK</strain>
    </source>
</reference>
<sequence length="136" mass="15727">MIYTANRFWKYYLFVFYASFVPMSIIVGYGLLQGEFYSYEKLVILLFSTGNVLVMLTLSLNAASIQTSAYMSYDNLYCLTVKRNFSPVLDEINMFLMRLNYDNIGFSCWDLFTIKPSILTTVTTAILTYLLALKNQ</sequence>
<dbReference type="OrthoDB" id="6120369at2759"/>
<protein>
    <submittedName>
        <fullName evidence="2">Gustatory receptor-like protein</fullName>
    </submittedName>
</protein>